<proteinExistence type="predicted"/>
<reference evidence="2 4" key="1">
    <citation type="submission" date="2023-07" db="EMBL/GenBank/DDBJ databases">
        <title>Unpublished Manusciprt.</title>
        <authorList>
            <person name="Aydin F."/>
            <person name="Tarhane S."/>
            <person name="Saticioglu I.B."/>
            <person name="Karakaya E."/>
            <person name="Abay S."/>
            <person name="Guran O."/>
            <person name="Bozkurt E."/>
            <person name="Uzum N."/>
            <person name="Olgun K."/>
            <person name="Jablonski D."/>
        </authorList>
    </citation>
    <scope>NUCLEOTIDE SEQUENCE</scope>
    <source>
        <strain evidence="4">faydin-H75</strain>
        <strain evidence="2">Faydin-H76</strain>
    </source>
</reference>
<gene>
    <name evidence="1" type="ORF">Q5I04_05420</name>
    <name evidence="2" type="ORF">Q5I06_05480</name>
</gene>
<dbReference type="EMBL" id="JAUPEV010000007">
    <property type="protein sequence ID" value="MDO7253349.1"/>
    <property type="molecule type" value="Genomic_DNA"/>
</dbReference>
<organism evidence="2 3">
    <name type="scientific">Helicobacter cappadocius</name>
    <dbReference type="NCBI Taxonomy" id="3063998"/>
    <lineage>
        <taxon>Bacteria</taxon>
        <taxon>Pseudomonadati</taxon>
        <taxon>Campylobacterota</taxon>
        <taxon>Epsilonproteobacteria</taxon>
        <taxon>Campylobacterales</taxon>
        <taxon>Helicobacteraceae</taxon>
        <taxon>Helicobacter</taxon>
    </lineage>
</organism>
<dbReference type="InterPro" id="IPR007463">
    <property type="entry name" value="DUF507"/>
</dbReference>
<dbReference type="Proteomes" id="UP001240777">
    <property type="component" value="Unassembled WGS sequence"/>
</dbReference>
<protein>
    <submittedName>
        <fullName evidence="2">DUF507 family protein</fullName>
    </submittedName>
</protein>
<comment type="caution">
    <text evidence="2">The sequence shown here is derived from an EMBL/GenBank/DDBJ whole genome shotgun (WGS) entry which is preliminary data.</text>
</comment>
<name>A0AA90PJS6_9HELI</name>
<evidence type="ECO:0000313" key="2">
    <source>
        <dbReference type="EMBL" id="MDP2539221.1"/>
    </source>
</evidence>
<dbReference type="RefSeq" id="WP_305517196.1">
    <property type="nucleotide sequence ID" value="NZ_JAUPEV010000007.1"/>
</dbReference>
<dbReference type="AlphaFoldDB" id="A0AA90PJS6"/>
<accession>A0AA90PJS6</accession>
<evidence type="ECO:0000313" key="4">
    <source>
        <dbReference type="Proteomes" id="UP001240777"/>
    </source>
</evidence>
<dbReference type="Proteomes" id="UP001177258">
    <property type="component" value="Unassembled WGS sequence"/>
</dbReference>
<reference evidence="1 3" key="3">
    <citation type="journal article" date="2024" name="Syst. Appl. Microbiol.">
        <title>Helicobacter cappadocius sp. nov., from lizards: The first psychrotrophic Helicobacter species.</title>
        <authorList>
            <person name="Aydin F."/>
            <person name="Tarhane S."/>
            <person name="Karakaya E."/>
            <person name="Abay S."/>
            <person name="Kayman T."/>
            <person name="Guran O."/>
            <person name="Bozkurt E."/>
            <person name="Uzum N."/>
            <person name="Avci A."/>
            <person name="Olgun K."/>
            <person name="Jablonski D."/>
            <person name="Guran C."/>
            <person name="Burcin Saticioglu I."/>
        </authorList>
    </citation>
    <scope>NUCLEOTIDE SEQUENCE [LARGE SCALE GENOMIC DNA]</scope>
    <source>
        <strain evidence="1">Faydin-H75</strain>
        <strain evidence="3">faydin-H76</strain>
    </source>
</reference>
<dbReference type="EMBL" id="JAUYZK010000007">
    <property type="protein sequence ID" value="MDP2539221.1"/>
    <property type="molecule type" value="Genomic_DNA"/>
</dbReference>
<sequence length="183" mass="21752">MKLKLTHISHVANKIALDIANSNLLELKAPIENIANTARVILEEDIKKEAEIDEKAKSLLEENLDEIEFMRADERQLFWMIKRQIAEQENFLLSWEDRYSDISHRILDEISLEGFIKFSISENLIKNIIFKSIDSYSKIYEEIEDEVIEKIKHYKRKILVGTDEYELVFEKLYEEELKRKGFL</sequence>
<evidence type="ECO:0000313" key="1">
    <source>
        <dbReference type="EMBL" id="MDO7253349.1"/>
    </source>
</evidence>
<keyword evidence="4" id="KW-1185">Reference proteome</keyword>
<evidence type="ECO:0000313" key="3">
    <source>
        <dbReference type="Proteomes" id="UP001177258"/>
    </source>
</evidence>
<dbReference type="Pfam" id="PF04368">
    <property type="entry name" value="DUF507"/>
    <property type="match status" value="1"/>
</dbReference>
<reference evidence="1" key="2">
    <citation type="submission" date="2023-07" db="EMBL/GenBank/DDBJ databases">
        <authorList>
            <person name="Aydin F."/>
            <person name="Tarhane S."/>
            <person name="Saticioglu I.B."/>
            <person name="Karakaya E."/>
            <person name="Abay S."/>
            <person name="Guran O."/>
            <person name="Bozkurt E."/>
            <person name="Uzum N."/>
            <person name="Olgun K."/>
            <person name="Jablonski D."/>
        </authorList>
    </citation>
    <scope>NUCLEOTIDE SEQUENCE</scope>
    <source>
        <strain evidence="1">Faydin-H75</strain>
    </source>
</reference>